<dbReference type="InterPro" id="IPR006615">
    <property type="entry name" value="Pept_C19_DUSP"/>
</dbReference>
<dbReference type="PROSITE" id="PS00973">
    <property type="entry name" value="USP_2"/>
    <property type="match status" value="1"/>
</dbReference>
<dbReference type="FunCoup" id="A0A6P8J3P8">
    <property type="interactions" value="2155"/>
</dbReference>
<feature type="region of interest" description="Disordered" evidence="4">
    <location>
        <begin position="1084"/>
        <end position="1175"/>
    </location>
</feature>
<dbReference type="Pfam" id="PF25265">
    <property type="entry name" value="USP32_N"/>
    <property type="match status" value="1"/>
</dbReference>
<evidence type="ECO:0000259" key="6">
    <source>
        <dbReference type="PROSITE" id="PS50235"/>
    </source>
</evidence>
<feature type="compositionally biased region" description="Polar residues" evidence="4">
    <location>
        <begin position="1129"/>
        <end position="1175"/>
    </location>
</feature>
<dbReference type="SUPFAM" id="SSF54001">
    <property type="entry name" value="Cysteine proteinases"/>
    <property type="match status" value="1"/>
</dbReference>
<feature type="compositionally biased region" description="Basic residues" evidence="4">
    <location>
        <begin position="1089"/>
        <end position="1098"/>
    </location>
</feature>
<dbReference type="SUPFAM" id="SSF143791">
    <property type="entry name" value="DUSP-like"/>
    <property type="match status" value="1"/>
</dbReference>
<gene>
    <name evidence="9" type="primary">LOC116306316</name>
</gene>
<dbReference type="SMART" id="SM00695">
    <property type="entry name" value="DUSP"/>
    <property type="match status" value="1"/>
</dbReference>
<dbReference type="CDD" id="cd00051">
    <property type="entry name" value="EFh"/>
    <property type="match status" value="2"/>
</dbReference>
<feature type="domain" description="EF-hand" evidence="5">
    <location>
        <begin position="237"/>
        <end position="264"/>
    </location>
</feature>
<dbReference type="Pfam" id="PF06337">
    <property type="entry name" value="DUSP"/>
    <property type="match status" value="1"/>
</dbReference>
<evidence type="ECO:0000256" key="2">
    <source>
        <dbReference type="ARBA" id="ARBA00012759"/>
    </source>
</evidence>
<dbReference type="GO" id="GO:0004843">
    <property type="term" value="F:cysteine-type deubiquitinase activity"/>
    <property type="evidence" value="ECO:0007669"/>
    <property type="project" value="UniProtKB-EC"/>
</dbReference>
<dbReference type="SUPFAM" id="SSF47473">
    <property type="entry name" value="EF-hand"/>
    <property type="match status" value="2"/>
</dbReference>
<feature type="region of interest" description="Disordered" evidence="4">
    <location>
        <begin position="421"/>
        <end position="476"/>
    </location>
</feature>
<dbReference type="InterPro" id="IPR002048">
    <property type="entry name" value="EF_hand_dom"/>
</dbReference>
<dbReference type="KEGG" id="aten:116306316"/>
<dbReference type="PANTHER" id="PTHR21646">
    <property type="entry name" value="UBIQUITIN CARBOXYL-TERMINAL HYDROLASE"/>
    <property type="match status" value="1"/>
</dbReference>
<evidence type="ECO:0000256" key="4">
    <source>
        <dbReference type="SAM" id="MobiDB-lite"/>
    </source>
</evidence>
<feature type="compositionally biased region" description="Low complexity" evidence="4">
    <location>
        <begin position="1114"/>
        <end position="1128"/>
    </location>
</feature>
<feature type="domain" description="DUSP" evidence="7">
    <location>
        <begin position="373"/>
        <end position="562"/>
    </location>
</feature>
<dbReference type="PRINTS" id="PR00450">
    <property type="entry name" value="RECOVERIN"/>
</dbReference>
<dbReference type="OrthoDB" id="265776at2759"/>
<dbReference type="Pfam" id="PF13499">
    <property type="entry name" value="EF-hand_7"/>
    <property type="match status" value="1"/>
</dbReference>
<dbReference type="PROSITE" id="PS50235">
    <property type="entry name" value="USP_3"/>
    <property type="match status" value="1"/>
</dbReference>
<sequence length="1659" mass="185233">MGLKESKLCFLPYEEAIKRVTDEETQRLRLAFKRTSGVNGLMGQPMFMKEVLGDCVPAKVSEQIYSAFGGTAKGITFVNLLSGLVLLTRGTREEKIKFIFNVYSSDANSVTKESLGNVILASEGTVPAVVSECFSQVDKLTFEEFSKWISRNQDISSLTTWLLVVSNGCSVQLTDNSEAPTFYQTLATVTHLHEGDIIELEKKYWNLKSSSKTGKFDLETFTKLVSPPIPSVVCPGLFKAFDENGDGHIDFREMACGISSCCRGSSNERHQFCFKVFDADGDGLLSKEEITLLCQTLLEIRQDSSSDKDSKVQSLEKNPSLMAEEILSNCEKEKDGHIDLQDYQRWASEHRFSLFFPKLLVQVCHIILGLKPSSTEIELQVVRGWLERENQAGLKPGTIWYLISMSWWRTWKEYVNYQPTRRSSTGSMKRNGMIPSKANQVSSSSTSSSQAWPADTLRTKTIGRRESHPMYGNTAVSPANGTANGYCIVGNDVVNNGPGQIDNTSLIETETRKITVLTGEGGKLKRTVPLSRGRDFEILPEPVWRALLQWYGGGPALPRTVIIPTNGDTTPELELFPISIRIFRHAPPPTRGGITTWTGVGFGLSTFGFSSNSMTASHAPPKKYLAFLAAFSRMNTLQQVLEYTSGRLRIRAEDLRLWIMETDNSLTLLEDEAKTLEQLGISDNMALLLEVRNRDMSWPEEMSSLATSKSLREKLNHDPTEKGATGLSNLGNTCFMNSALQCLSNTQPLTQYFINRCHYYELNRANPLGMKGHIARRYGDLVEDLWSGSSRSLAPLKLRWTIGRYAPRFNGFQQHDSQEFLSFLLDGLHEDLNRVHDKPYIELKDSDGRPDEIVSQEAWDNHFKRNQSIVVDLFQGQLKSQVRCLECGYVSSRFDPFTFLSLPLPMDNSIYVEVVFVPLEGVTPTKYGLLLDNDDKYKAIKKGLSKYCNIDPKNLLLVEVYGATVKNIPADTIKIRTAMGGFLYAYEIPSRSTIDNENTDKSRTKNTFTSIQNTNISAPEEMSSCTQEEITPKQEDSTENSTSISAIETNGIQNGQNSKSNSSNSLHVDENWFNEDVKKKKSLGILRKISPKPKKKISPKANGSYSFNMAIRKSSSSSSSDSSQSSVSNTDSGIVLNNGQSPCNTTASGNGSEDNSRLGNPQRTTAGSSPSPASQSRVGFTFNGFAVAIHRKMIRLDAYFLSHQKNYPSLFGIPVIVPCTAHTKQSELYEAVWTRVSRLLSAPAPGDKNAKDGSSGDYPFELRAVQKDGLTCSWCPWYRFCRGCLISCSDQEFGNTTSYLAIEWDPTTLHLRYQSSQEKSFIEHESLEKSRKLQTEPIDLYECLTAFTKEEELGEDELWYCNKCKKHRLAVKKLEIWSLPPILVIHLKRFQYVNGHWVKSNKIVNYPKVGFDPSAFLVKRLATSHSSLRSGDTTVTTVTVKSSEDDEKVAAGSNQSKAQVSSTDTSETVSIGSRGNSSSFNSSSQVDLTQASRHSSRTSSTSSIGSAKVHPSTGIISHPLESSGKYSDGSSLRDGLEERSKKTDEERELDESRNRASSMTFNIPTYKLYAMSCHSGVLGGGHYISYSINPNGKWYCYNDSSCKECEATKMQRDSPYMLFYEQENLNTEKFLPKFKDPTPETASDDEEFENDVKRMCSIQ</sequence>
<evidence type="ECO:0000313" key="8">
    <source>
        <dbReference type="Proteomes" id="UP000515163"/>
    </source>
</evidence>
<dbReference type="Gene3D" id="1.10.238.10">
    <property type="entry name" value="EF-hand"/>
    <property type="match status" value="2"/>
</dbReference>
<dbReference type="InParanoid" id="A0A6P8J3P8"/>
<dbReference type="InterPro" id="IPR038765">
    <property type="entry name" value="Papain-like_cys_pep_sf"/>
</dbReference>
<dbReference type="InterPro" id="IPR011992">
    <property type="entry name" value="EF-hand-dom_pair"/>
</dbReference>
<feature type="region of interest" description="Disordered" evidence="4">
    <location>
        <begin position="993"/>
        <end position="1042"/>
    </location>
</feature>
<comment type="catalytic activity">
    <reaction evidence="1">
        <text>Thiol-dependent hydrolysis of ester, thioester, amide, peptide and isopeptide bonds formed by the C-terminal Gly of ubiquitin (a 76-residue protein attached to proteins as an intracellular targeting signal).</text>
        <dbReference type="EC" id="3.4.19.12"/>
    </reaction>
</comment>
<dbReference type="FunFam" id="3.90.70.10:FF:000018">
    <property type="entry name" value="Ubiquitin carboxyl-terminal hydrolase 32"/>
    <property type="match status" value="1"/>
</dbReference>
<dbReference type="Pfam" id="PF13202">
    <property type="entry name" value="EF-hand_5"/>
    <property type="match status" value="1"/>
</dbReference>
<dbReference type="InterPro" id="IPR018200">
    <property type="entry name" value="USP_CS"/>
</dbReference>
<feature type="domain" description="USP" evidence="6">
    <location>
        <begin position="725"/>
        <end position="1623"/>
    </location>
</feature>
<dbReference type="Proteomes" id="UP000515163">
    <property type="component" value="Unplaced"/>
</dbReference>
<organism evidence="8 9">
    <name type="scientific">Actinia tenebrosa</name>
    <name type="common">Australian red waratah sea anemone</name>
    <dbReference type="NCBI Taxonomy" id="6105"/>
    <lineage>
        <taxon>Eukaryota</taxon>
        <taxon>Metazoa</taxon>
        <taxon>Cnidaria</taxon>
        <taxon>Anthozoa</taxon>
        <taxon>Hexacorallia</taxon>
        <taxon>Actiniaria</taxon>
        <taxon>Actiniidae</taxon>
        <taxon>Actinia</taxon>
    </lineage>
</organism>
<dbReference type="GO" id="GO:0016579">
    <property type="term" value="P:protein deubiquitination"/>
    <property type="evidence" value="ECO:0007669"/>
    <property type="project" value="InterPro"/>
</dbReference>
<dbReference type="GO" id="GO:0005794">
    <property type="term" value="C:Golgi apparatus"/>
    <property type="evidence" value="ECO:0007669"/>
    <property type="project" value="TreeGrafter"/>
</dbReference>
<keyword evidence="8" id="KW-1185">Reference proteome</keyword>
<feature type="region of interest" description="Disordered" evidence="4">
    <location>
        <begin position="1443"/>
        <end position="1556"/>
    </location>
</feature>
<reference evidence="9" key="1">
    <citation type="submission" date="2025-08" db="UniProtKB">
        <authorList>
            <consortium name="RefSeq"/>
        </authorList>
    </citation>
    <scope>IDENTIFICATION</scope>
    <source>
        <tissue evidence="9">Tentacle</tissue>
    </source>
</reference>
<feature type="domain" description="EF-hand" evidence="5">
    <location>
        <begin position="265"/>
        <end position="300"/>
    </location>
</feature>
<proteinExistence type="predicted"/>
<keyword evidence="3" id="KW-0106">Calcium</keyword>
<dbReference type="SMART" id="SM00054">
    <property type="entry name" value="EFh"/>
    <property type="match status" value="3"/>
</dbReference>
<evidence type="ECO:0000259" key="7">
    <source>
        <dbReference type="PROSITE" id="PS51283"/>
    </source>
</evidence>
<evidence type="ECO:0000256" key="3">
    <source>
        <dbReference type="ARBA" id="ARBA00022837"/>
    </source>
</evidence>
<dbReference type="RefSeq" id="XP_031572210.1">
    <property type="nucleotide sequence ID" value="XM_031716350.1"/>
</dbReference>
<dbReference type="PROSITE" id="PS51283">
    <property type="entry name" value="DUSP"/>
    <property type="match status" value="1"/>
</dbReference>
<dbReference type="PROSITE" id="PS00972">
    <property type="entry name" value="USP_1"/>
    <property type="match status" value="1"/>
</dbReference>
<dbReference type="PANTHER" id="PTHR21646:SF76">
    <property type="entry name" value="UBIQUITIN CARBOXYL-TERMINAL HYDROLASE 32"/>
    <property type="match status" value="1"/>
</dbReference>
<feature type="compositionally biased region" description="Polar residues" evidence="4">
    <location>
        <begin position="1005"/>
        <end position="1029"/>
    </location>
</feature>
<dbReference type="InterPro" id="IPR018247">
    <property type="entry name" value="EF_Hand_1_Ca_BS"/>
</dbReference>
<name>A0A6P8J3P8_ACTTE</name>
<dbReference type="Gene3D" id="3.30.2230.10">
    <property type="entry name" value="DUSP-like"/>
    <property type="match status" value="1"/>
</dbReference>
<dbReference type="PROSITE" id="PS00018">
    <property type="entry name" value="EF_HAND_1"/>
    <property type="match status" value="2"/>
</dbReference>
<evidence type="ECO:0000259" key="5">
    <source>
        <dbReference type="PROSITE" id="PS50222"/>
    </source>
</evidence>
<dbReference type="InterPro" id="IPR028889">
    <property type="entry name" value="USP"/>
</dbReference>
<dbReference type="PROSITE" id="PS50222">
    <property type="entry name" value="EF_HAND_2"/>
    <property type="match status" value="2"/>
</dbReference>
<dbReference type="InterPro" id="IPR035927">
    <property type="entry name" value="DUSP-like_sf"/>
</dbReference>
<dbReference type="InterPro" id="IPR050185">
    <property type="entry name" value="Ub_carboxyl-term_hydrolase"/>
</dbReference>
<dbReference type="Pfam" id="PF00443">
    <property type="entry name" value="UCH"/>
    <property type="match status" value="1"/>
</dbReference>
<dbReference type="GO" id="GO:0005509">
    <property type="term" value="F:calcium ion binding"/>
    <property type="evidence" value="ECO:0007669"/>
    <property type="project" value="InterPro"/>
</dbReference>
<evidence type="ECO:0000313" key="9">
    <source>
        <dbReference type="RefSeq" id="XP_031572210.1"/>
    </source>
</evidence>
<feature type="compositionally biased region" description="Basic and acidic residues" evidence="4">
    <location>
        <begin position="1534"/>
        <end position="1554"/>
    </location>
</feature>
<dbReference type="InterPro" id="IPR057368">
    <property type="entry name" value="USP32_N"/>
</dbReference>
<dbReference type="GeneID" id="116306316"/>
<feature type="compositionally biased region" description="Polar residues" evidence="4">
    <location>
        <begin position="1452"/>
        <end position="1469"/>
    </location>
</feature>
<accession>A0A6P8J3P8</accession>
<dbReference type="InterPro" id="IPR001394">
    <property type="entry name" value="Peptidase_C19_UCH"/>
</dbReference>
<protein>
    <recommendedName>
        <fullName evidence="2">ubiquitinyl hydrolase 1</fullName>
        <ecNumber evidence="2">3.4.19.12</ecNumber>
    </recommendedName>
</protein>
<evidence type="ECO:0000256" key="1">
    <source>
        <dbReference type="ARBA" id="ARBA00000707"/>
    </source>
</evidence>
<dbReference type="Gene3D" id="3.90.70.10">
    <property type="entry name" value="Cysteine proteinases"/>
    <property type="match status" value="2"/>
</dbReference>
<dbReference type="EC" id="3.4.19.12" evidence="2"/>
<dbReference type="Gene3D" id="3.10.20.90">
    <property type="entry name" value="Phosphatidylinositol 3-kinase Catalytic Subunit, Chain A, domain 1"/>
    <property type="match status" value="1"/>
</dbReference>
<feature type="compositionally biased region" description="Low complexity" evidence="4">
    <location>
        <begin position="1470"/>
        <end position="1484"/>
    </location>
</feature>